<proteinExistence type="predicted"/>
<dbReference type="AlphaFoldDB" id="A0A1Y5PFJ7"/>
<dbReference type="EMBL" id="FLQS01000039">
    <property type="protein sequence ID" value="SBS77497.1"/>
    <property type="molecule type" value="Genomic_DNA"/>
</dbReference>
<evidence type="ECO:0000313" key="1">
    <source>
        <dbReference type="EMBL" id="SBS77497.1"/>
    </source>
</evidence>
<accession>A0A1Y5PFJ7</accession>
<sequence length="57" mass="6394">MRGRSSTGFASRQASLMSARTLLRYPPYGGSFEEAIIARSQLFPTDAATLERVCRRR</sequence>
<reference evidence="1" key="1">
    <citation type="submission" date="2016-03" db="EMBL/GenBank/DDBJ databases">
        <authorList>
            <person name="Ploux O."/>
        </authorList>
    </citation>
    <scope>NUCLEOTIDE SEQUENCE</scope>
    <source>
        <strain evidence="1">UC10</strain>
    </source>
</reference>
<name>A0A1Y5PFJ7_9MYCO</name>
<organism evidence="1">
    <name type="scientific">uncultured Mycobacterium sp</name>
    <dbReference type="NCBI Taxonomy" id="171292"/>
    <lineage>
        <taxon>Bacteria</taxon>
        <taxon>Bacillati</taxon>
        <taxon>Actinomycetota</taxon>
        <taxon>Actinomycetes</taxon>
        <taxon>Mycobacteriales</taxon>
        <taxon>Mycobacteriaceae</taxon>
        <taxon>Mycobacterium</taxon>
        <taxon>environmental samples</taxon>
    </lineage>
</organism>
<gene>
    <name evidence="1" type="ORF">MHPYR_440009</name>
</gene>
<protein>
    <submittedName>
        <fullName evidence="1">Uncharacterized protein</fullName>
    </submittedName>
</protein>